<comment type="similarity">
    <text evidence="1 2">Belongs to the ELL/occludin family.</text>
</comment>
<dbReference type="AlphaFoldDB" id="A0A7L2ILH6"/>
<dbReference type="Gene3D" id="6.10.140.340">
    <property type="match status" value="1"/>
</dbReference>
<sequence>RKYVPIASQEQRQAYENDFNAEFDEYRRLHAQIDAEVKKFAKFQEQWKLLSPGFQEHTVKKVKIL</sequence>
<feature type="non-terminal residue" evidence="4">
    <location>
        <position position="1"/>
    </location>
</feature>
<dbReference type="GO" id="GO:0032968">
    <property type="term" value="P:positive regulation of transcription elongation by RNA polymerase II"/>
    <property type="evidence" value="ECO:0007669"/>
    <property type="project" value="TreeGrafter"/>
</dbReference>
<comment type="caution">
    <text evidence="4">The sequence shown here is derived from an EMBL/GenBank/DDBJ whole genome shotgun (WGS) entry which is preliminary data.</text>
</comment>
<protein>
    <submittedName>
        <fullName evidence="4">ELL2 factor</fullName>
    </submittedName>
</protein>
<feature type="non-terminal residue" evidence="4">
    <location>
        <position position="65"/>
    </location>
</feature>
<name>A0A7L2ILH6_9PICI</name>
<dbReference type="PANTHER" id="PTHR23288:SF17">
    <property type="entry name" value="RNA POLYMERASE II ELONGATION FACTOR ELL"/>
    <property type="match status" value="1"/>
</dbReference>
<keyword evidence="5" id="KW-1185">Reference proteome</keyword>
<accession>A0A7L2ILH6</accession>
<dbReference type="PROSITE" id="PS51980">
    <property type="entry name" value="OCEL"/>
    <property type="match status" value="1"/>
</dbReference>
<feature type="domain" description="OCEL" evidence="3">
    <location>
        <begin position="1"/>
        <end position="65"/>
    </location>
</feature>
<dbReference type="OrthoDB" id="6284217at2759"/>
<dbReference type="InterPro" id="IPR031176">
    <property type="entry name" value="ELL/occludin"/>
</dbReference>
<evidence type="ECO:0000256" key="1">
    <source>
        <dbReference type="ARBA" id="ARBA00009171"/>
    </source>
</evidence>
<dbReference type="InterPro" id="IPR010844">
    <property type="entry name" value="Occludin_ELL"/>
</dbReference>
<dbReference type="Proteomes" id="UP000536381">
    <property type="component" value="Unassembled WGS sequence"/>
</dbReference>
<gene>
    <name evidence="4" type="primary">Ell2</name>
    <name evidence="4" type="ORF">SEMFRA_R11820</name>
</gene>
<reference evidence="4 5" key="1">
    <citation type="submission" date="2019-09" db="EMBL/GenBank/DDBJ databases">
        <title>Bird 10,000 Genomes (B10K) Project - Family phase.</title>
        <authorList>
            <person name="Zhang G."/>
        </authorList>
    </citation>
    <scope>NUCLEOTIDE SEQUENCE [LARGE SCALE GENOMIC DNA]</scope>
    <source>
        <strain evidence="4">B10K-DU-001-42</strain>
        <tissue evidence="4">Muscle</tissue>
    </source>
</reference>
<evidence type="ECO:0000313" key="5">
    <source>
        <dbReference type="Proteomes" id="UP000536381"/>
    </source>
</evidence>
<evidence type="ECO:0000259" key="3">
    <source>
        <dbReference type="PROSITE" id="PS51980"/>
    </source>
</evidence>
<proteinExistence type="inferred from homology"/>
<evidence type="ECO:0000313" key="4">
    <source>
        <dbReference type="EMBL" id="NXR12374.1"/>
    </source>
</evidence>
<dbReference type="GO" id="GO:0008023">
    <property type="term" value="C:transcription elongation factor complex"/>
    <property type="evidence" value="ECO:0007669"/>
    <property type="project" value="TreeGrafter"/>
</dbReference>
<dbReference type="EMBL" id="VWYK01082161">
    <property type="protein sequence ID" value="NXR12374.1"/>
    <property type="molecule type" value="Genomic_DNA"/>
</dbReference>
<evidence type="ECO:0000256" key="2">
    <source>
        <dbReference type="PROSITE-ProRule" id="PRU01324"/>
    </source>
</evidence>
<dbReference type="PANTHER" id="PTHR23288">
    <property type="entry name" value="OCCLUDIN AND RNA POLYMERASE II ELONGATION FACTOR ELL"/>
    <property type="match status" value="1"/>
</dbReference>
<organism evidence="4 5">
    <name type="scientific">Semnornis frantzii</name>
    <dbReference type="NCBI Taxonomy" id="91796"/>
    <lineage>
        <taxon>Eukaryota</taxon>
        <taxon>Metazoa</taxon>
        <taxon>Chordata</taxon>
        <taxon>Craniata</taxon>
        <taxon>Vertebrata</taxon>
        <taxon>Euteleostomi</taxon>
        <taxon>Archelosauria</taxon>
        <taxon>Archosauria</taxon>
        <taxon>Dinosauria</taxon>
        <taxon>Saurischia</taxon>
        <taxon>Theropoda</taxon>
        <taxon>Coelurosauria</taxon>
        <taxon>Aves</taxon>
        <taxon>Neognathae</taxon>
        <taxon>Neoaves</taxon>
        <taxon>Telluraves</taxon>
        <taxon>Coraciimorphae</taxon>
        <taxon>Piciformes</taxon>
        <taxon>Ramphastidae</taxon>
        <taxon>Semnornis</taxon>
    </lineage>
</organism>
<dbReference type="GO" id="GO:0000987">
    <property type="term" value="F:cis-regulatory region sequence-specific DNA binding"/>
    <property type="evidence" value="ECO:0007669"/>
    <property type="project" value="TreeGrafter"/>
</dbReference>
<dbReference type="Pfam" id="PF07303">
    <property type="entry name" value="Occludin_ELL"/>
    <property type="match status" value="1"/>
</dbReference>
<dbReference type="GO" id="GO:0042795">
    <property type="term" value="P:snRNA transcription by RNA polymerase II"/>
    <property type="evidence" value="ECO:0007669"/>
    <property type="project" value="TreeGrafter"/>
</dbReference>
<dbReference type="SUPFAM" id="SSF144292">
    <property type="entry name" value="occludin/ELL-like"/>
    <property type="match status" value="1"/>
</dbReference>